<keyword evidence="6 7" id="KW-0472">Membrane</keyword>
<dbReference type="CDD" id="cd06261">
    <property type="entry name" value="TM_PBP2"/>
    <property type="match status" value="1"/>
</dbReference>
<evidence type="ECO:0000259" key="8">
    <source>
        <dbReference type="PROSITE" id="PS50928"/>
    </source>
</evidence>
<dbReference type="eggNOG" id="COG0395">
    <property type="taxonomic scope" value="Bacteria"/>
</dbReference>
<dbReference type="Pfam" id="PF00528">
    <property type="entry name" value="BPD_transp_1"/>
    <property type="match status" value="1"/>
</dbReference>
<dbReference type="PATRIC" id="fig|1125699.3.peg.1719"/>
<evidence type="ECO:0000313" key="9">
    <source>
        <dbReference type="EMBL" id="EPF31358.1"/>
    </source>
</evidence>
<feature type="transmembrane region" description="Helical" evidence="7">
    <location>
        <begin position="20"/>
        <end position="41"/>
    </location>
</feature>
<evidence type="ECO:0000256" key="1">
    <source>
        <dbReference type="ARBA" id="ARBA00004651"/>
    </source>
</evidence>
<keyword evidence="4 7" id="KW-0812">Transmembrane</keyword>
<dbReference type="PANTHER" id="PTHR43744:SF12">
    <property type="entry name" value="ABC TRANSPORTER PERMEASE PROTEIN MG189-RELATED"/>
    <property type="match status" value="1"/>
</dbReference>
<comment type="similarity">
    <text evidence="7">Belongs to the binding-protein-dependent transport system permease family.</text>
</comment>
<dbReference type="GO" id="GO:0055085">
    <property type="term" value="P:transmembrane transport"/>
    <property type="evidence" value="ECO:0007669"/>
    <property type="project" value="InterPro"/>
</dbReference>
<dbReference type="RefSeq" id="WP_016525969.1">
    <property type="nucleotide sequence ID" value="NZ_KE332518.1"/>
</dbReference>
<protein>
    <recommendedName>
        <fullName evidence="8">ABC transmembrane type-1 domain-containing protein</fullName>
    </recommendedName>
</protein>
<comment type="subcellular location">
    <subcellularLocation>
        <location evidence="1 7">Cell membrane</location>
        <topology evidence="1 7">Multi-pass membrane protein</topology>
    </subcellularLocation>
</comment>
<organism evidence="9 10">
    <name type="scientific">Treponema maltophilum ATCC 51939</name>
    <dbReference type="NCBI Taxonomy" id="1125699"/>
    <lineage>
        <taxon>Bacteria</taxon>
        <taxon>Pseudomonadati</taxon>
        <taxon>Spirochaetota</taxon>
        <taxon>Spirochaetia</taxon>
        <taxon>Spirochaetales</taxon>
        <taxon>Treponemataceae</taxon>
        <taxon>Treponema</taxon>
    </lineage>
</organism>
<keyword evidence="5 7" id="KW-1133">Transmembrane helix</keyword>
<dbReference type="PROSITE" id="PS50928">
    <property type="entry name" value="ABC_TM1"/>
    <property type="match status" value="1"/>
</dbReference>
<proteinExistence type="inferred from homology"/>
<sequence>MSDTNIKTKTKIKTYIFNSIFGIILFVFSVSAIFPFAYMILVSFTQKTMLNFDFNVREFNLSNYDLVFKNFNIIVNLRNSFIVTGCACFFNALISSMAAYVFAKKQFKGRDTLFALYIATLMIPGQVTLVPVFLIMKSLGLLNTYPALIFPIVNAFGVFLVRQFMLSIPNDLLEAARIDGCSEHRIFFLLVLPLITTVLVSLTIFTFISSWNDFLWPLVIASKPHMKTLTLAIAALKGSYTTNYGLVMAGSTLAFLPPFILYLILQKRFVEGIALSGIKA</sequence>
<evidence type="ECO:0000256" key="6">
    <source>
        <dbReference type="ARBA" id="ARBA00023136"/>
    </source>
</evidence>
<feature type="transmembrane region" description="Helical" evidence="7">
    <location>
        <begin position="114"/>
        <end position="136"/>
    </location>
</feature>
<evidence type="ECO:0000256" key="3">
    <source>
        <dbReference type="ARBA" id="ARBA00022475"/>
    </source>
</evidence>
<dbReference type="AlphaFoldDB" id="S3JZC7"/>
<evidence type="ECO:0000256" key="5">
    <source>
        <dbReference type="ARBA" id="ARBA00022989"/>
    </source>
</evidence>
<feature type="domain" description="ABC transmembrane type-1" evidence="8">
    <location>
        <begin position="77"/>
        <end position="265"/>
    </location>
</feature>
<keyword evidence="3" id="KW-1003">Cell membrane</keyword>
<dbReference type="InterPro" id="IPR000515">
    <property type="entry name" value="MetI-like"/>
</dbReference>
<evidence type="ECO:0000313" key="10">
    <source>
        <dbReference type="Proteomes" id="UP000014541"/>
    </source>
</evidence>
<evidence type="ECO:0000256" key="7">
    <source>
        <dbReference type="RuleBase" id="RU363032"/>
    </source>
</evidence>
<dbReference type="InterPro" id="IPR035906">
    <property type="entry name" value="MetI-like_sf"/>
</dbReference>
<accession>S3JZC7</accession>
<dbReference type="EMBL" id="ATFF01000006">
    <property type="protein sequence ID" value="EPF31358.1"/>
    <property type="molecule type" value="Genomic_DNA"/>
</dbReference>
<dbReference type="PANTHER" id="PTHR43744">
    <property type="entry name" value="ABC TRANSPORTER PERMEASE PROTEIN MG189-RELATED-RELATED"/>
    <property type="match status" value="1"/>
</dbReference>
<dbReference type="Proteomes" id="UP000014541">
    <property type="component" value="Unassembled WGS sequence"/>
</dbReference>
<dbReference type="STRING" id="1125699.HMPREF9194_01704"/>
<keyword evidence="2 7" id="KW-0813">Transport</keyword>
<dbReference type="SUPFAM" id="SSF161098">
    <property type="entry name" value="MetI-like"/>
    <property type="match status" value="1"/>
</dbReference>
<dbReference type="HOGENOM" id="CLU_016047_1_1_12"/>
<feature type="transmembrane region" description="Helical" evidence="7">
    <location>
        <begin position="81"/>
        <end position="102"/>
    </location>
</feature>
<feature type="transmembrane region" description="Helical" evidence="7">
    <location>
        <begin position="186"/>
        <end position="208"/>
    </location>
</feature>
<dbReference type="Gene3D" id="1.10.3720.10">
    <property type="entry name" value="MetI-like"/>
    <property type="match status" value="1"/>
</dbReference>
<feature type="transmembrane region" description="Helical" evidence="7">
    <location>
        <begin position="244"/>
        <end position="265"/>
    </location>
</feature>
<feature type="transmembrane region" description="Helical" evidence="7">
    <location>
        <begin position="148"/>
        <end position="165"/>
    </location>
</feature>
<name>S3JZC7_TREMA</name>
<comment type="caution">
    <text evidence="9">The sequence shown here is derived from an EMBL/GenBank/DDBJ whole genome shotgun (WGS) entry which is preliminary data.</text>
</comment>
<evidence type="ECO:0000256" key="4">
    <source>
        <dbReference type="ARBA" id="ARBA00022692"/>
    </source>
</evidence>
<evidence type="ECO:0000256" key="2">
    <source>
        <dbReference type="ARBA" id="ARBA00022448"/>
    </source>
</evidence>
<dbReference type="GO" id="GO:0005886">
    <property type="term" value="C:plasma membrane"/>
    <property type="evidence" value="ECO:0007669"/>
    <property type="project" value="UniProtKB-SubCell"/>
</dbReference>
<keyword evidence="10" id="KW-1185">Reference proteome</keyword>
<gene>
    <name evidence="9" type="ORF">HMPREF9194_01704</name>
</gene>
<reference evidence="9 10" key="1">
    <citation type="submission" date="2013-04" db="EMBL/GenBank/DDBJ databases">
        <title>The Genome Sequence of Treponema maltophilum ATCC 51939.</title>
        <authorList>
            <consortium name="The Broad Institute Genomics Platform"/>
            <person name="Earl A."/>
            <person name="Ward D."/>
            <person name="Feldgarden M."/>
            <person name="Gevers D."/>
            <person name="Leonetti C."/>
            <person name="Blanton J.M."/>
            <person name="Dewhirst F.E."/>
            <person name="Izard J."/>
            <person name="Walker B."/>
            <person name="Young S."/>
            <person name="Zeng Q."/>
            <person name="Gargeya S."/>
            <person name="Fitzgerald M."/>
            <person name="Haas B."/>
            <person name="Abouelleil A."/>
            <person name="Allen A.W."/>
            <person name="Alvarado L."/>
            <person name="Arachchi H.M."/>
            <person name="Berlin A.M."/>
            <person name="Chapman S.B."/>
            <person name="Gainer-Dewar J."/>
            <person name="Goldberg J."/>
            <person name="Griggs A."/>
            <person name="Gujja S."/>
            <person name="Hansen M."/>
            <person name="Howarth C."/>
            <person name="Imamovic A."/>
            <person name="Ireland A."/>
            <person name="Larimer J."/>
            <person name="McCowan C."/>
            <person name="Murphy C."/>
            <person name="Pearson M."/>
            <person name="Poon T.W."/>
            <person name="Priest M."/>
            <person name="Roberts A."/>
            <person name="Saif S."/>
            <person name="Shea T."/>
            <person name="Sisk P."/>
            <person name="Sykes S."/>
            <person name="Wortman J."/>
            <person name="Nusbaum C."/>
            <person name="Birren B."/>
        </authorList>
    </citation>
    <scope>NUCLEOTIDE SEQUENCE [LARGE SCALE GENOMIC DNA]</scope>
    <source>
        <strain evidence="9 10">ATCC 51939</strain>
    </source>
</reference>
<dbReference type="OrthoDB" id="9773467at2"/>